<proteinExistence type="predicted"/>
<dbReference type="InterPro" id="IPR036426">
    <property type="entry name" value="Bulb-type_lectin_dom_sf"/>
</dbReference>
<feature type="chain" id="PRO_5002883886" description="non-specific serine/threonine protein kinase" evidence="6">
    <location>
        <begin position="23"/>
        <end position="115"/>
    </location>
</feature>
<dbReference type="EC" id="2.7.11.1" evidence="2"/>
<dbReference type="GO" id="GO:0016020">
    <property type="term" value="C:membrane"/>
    <property type="evidence" value="ECO:0007669"/>
    <property type="project" value="UniProtKB-SubCell"/>
</dbReference>
<dbReference type="PANTHER" id="PTHR32444">
    <property type="entry name" value="BULB-TYPE LECTIN DOMAIN-CONTAINING PROTEIN"/>
    <property type="match status" value="1"/>
</dbReference>
<comment type="catalytic activity">
    <reaction evidence="5">
        <text>L-seryl-[protein] + ATP = O-phospho-L-seryl-[protein] + ADP + H(+)</text>
        <dbReference type="Rhea" id="RHEA:17989"/>
        <dbReference type="Rhea" id="RHEA-COMP:9863"/>
        <dbReference type="Rhea" id="RHEA-COMP:11604"/>
        <dbReference type="ChEBI" id="CHEBI:15378"/>
        <dbReference type="ChEBI" id="CHEBI:29999"/>
        <dbReference type="ChEBI" id="CHEBI:30616"/>
        <dbReference type="ChEBI" id="CHEBI:83421"/>
        <dbReference type="ChEBI" id="CHEBI:456216"/>
        <dbReference type="EC" id="2.7.11.1"/>
    </reaction>
</comment>
<reference evidence="8" key="1">
    <citation type="journal article" date="2005" name="PLoS Biol.">
        <title>The genomes of Oryza sativa: a history of duplications.</title>
        <authorList>
            <person name="Yu J."/>
            <person name="Wang J."/>
            <person name="Lin W."/>
            <person name="Li S."/>
            <person name="Li H."/>
            <person name="Zhou J."/>
            <person name="Ni P."/>
            <person name="Dong W."/>
            <person name="Hu S."/>
            <person name="Zeng C."/>
            <person name="Zhang J."/>
            <person name="Zhang Y."/>
            <person name="Li R."/>
            <person name="Xu Z."/>
            <person name="Li S."/>
            <person name="Li X."/>
            <person name="Zheng H."/>
            <person name="Cong L."/>
            <person name="Lin L."/>
            <person name="Yin J."/>
            <person name="Geng J."/>
            <person name="Li G."/>
            <person name="Shi J."/>
            <person name="Liu J."/>
            <person name="Lv H."/>
            <person name="Li J."/>
            <person name="Wang J."/>
            <person name="Deng Y."/>
            <person name="Ran L."/>
            <person name="Shi X."/>
            <person name="Wang X."/>
            <person name="Wu Q."/>
            <person name="Li C."/>
            <person name="Ren X."/>
            <person name="Wang J."/>
            <person name="Wang X."/>
            <person name="Li D."/>
            <person name="Liu D."/>
            <person name="Zhang X."/>
            <person name="Ji Z."/>
            <person name="Zhao W."/>
            <person name="Sun Y."/>
            <person name="Zhang Z."/>
            <person name="Bao J."/>
            <person name="Han Y."/>
            <person name="Dong L."/>
            <person name="Ji J."/>
            <person name="Chen P."/>
            <person name="Wu S."/>
            <person name="Liu J."/>
            <person name="Xiao Y."/>
            <person name="Bu D."/>
            <person name="Tan J."/>
            <person name="Yang L."/>
            <person name="Ye C."/>
            <person name="Zhang J."/>
            <person name="Xu J."/>
            <person name="Zhou Y."/>
            <person name="Yu Y."/>
            <person name="Zhang B."/>
            <person name="Zhuang S."/>
            <person name="Wei H."/>
            <person name="Liu B."/>
            <person name="Lei M."/>
            <person name="Yu H."/>
            <person name="Li Y."/>
            <person name="Xu H."/>
            <person name="Wei S."/>
            <person name="He X."/>
            <person name="Fang L."/>
            <person name="Zhang Z."/>
            <person name="Zhang Y."/>
            <person name="Huang X."/>
            <person name="Su Z."/>
            <person name="Tong W."/>
            <person name="Li J."/>
            <person name="Tong Z."/>
            <person name="Li S."/>
            <person name="Ye J."/>
            <person name="Wang L."/>
            <person name="Fang L."/>
            <person name="Lei T."/>
            <person name="Chen C."/>
            <person name="Chen H."/>
            <person name="Xu Z."/>
            <person name="Li H."/>
            <person name="Huang H."/>
            <person name="Zhang F."/>
            <person name="Xu H."/>
            <person name="Li N."/>
            <person name="Zhao C."/>
            <person name="Li S."/>
            <person name="Dong L."/>
            <person name="Huang Y."/>
            <person name="Li L."/>
            <person name="Xi Y."/>
            <person name="Qi Q."/>
            <person name="Li W."/>
            <person name="Zhang B."/>
            <person name="Hu W."/>
            <person name="Zhang Y."/>
            <person name="Tian X."/>
            <person name="Jiao Y."/>
            <person name="Liang X."/>
            <person name="Jin J."/>
            <person name="Gao L."/>
            <person name="Zheng W."/>
            <person name="Hao B."/>
            <person name="Liu S."/>
            <person name="Wang W."/>
            <person name="Yuan L."/>
            <person name="Cao M."/>
            <person name="McDermott J."/>
            <person name="Samudrala R."/>
            <person name="Wang J."/>
            <person name="Wong G.K."/>
            <person name="Yang H."/>
        </authorList>
    </citation>
    <scope>NUCLEOTIDE SEQUENCE [LARGE SCALE GENOMIC DNA]</scope>
</reference>
<dbReference type="AlphaFoldDB" id="B9FG15"/>
<comment type="subcellular location">
    <subcellularLocation>
        <location evidence="1">Membrane</location>
        <topology evidence="1">Single-pass type I membrane protein</topology>
    </subcellularLocation>
</comment>
<accession>B9FG15</accession>
<reference evidence="8" key="2">
    <citation type="submission" date="2008-12" db="EMBL/GenBank/DDBJ databases">
        <title>Improved gene annotation of the rice (Oryza sativa) genomes.</title>
        <authorList>
            <person name="Wang J."/>
            <person name="Li R."/>
            <person name="Fan W."/>
            <person name="Huang Q."/>
            <person name="Zhang J."/>
            <person name="Zhou Y."/>
            <person name="Hu Y."/>
            <person name="Zi S."/>
            <person name="Li J."/>
            <person name="Ni P."/>
            <person name="Zheng H."/>
            <person name="Zhang Y."/>
            <person name="Zhao M."/>
            <person name="Hao Q."/>
            <person name="McDermott J."/>
            <person name="Samudrala R."/>
            <person name="Kristiansen K."/>
            <person name="Wong G.K.-S."/>
        </authorList>
    </citation>
    <scope>NUCLEOTIDE SEQUENCE</scope>
</reference>
<name>B9FG15_ORYSJ</name>
<dbReference type="PROSITE" id="PS50927">
    <property type="entry name" value="BULB_LECTIN"/>
    <property type="match status" value="1"/>
</dbReference>
<feature type="domain" description="Bulb-type lectin" evidence="7">
    <location>
        <begin position="22"/>
        <end position="115"/>
    </location>
</feature>
<keyword evidence="3" id="KW-0675">Receptor</keyword>
<dbReference type="GO" id="GO:0051707">
    <property type="term" value="P:response to other organism"/>
    <property type="evidence" value="ECO:0007669"/>
    <property type="project" value="UniProtKB-ARBA"/>
</dbReference>
<dbReference type="Proteomes" id="UP000007752">
    <property type="component" value="Chromosome 4"/>
</dbReference>
<sequence>MALLFVPFLFSLLITTFPPAATDTVTAGRPLAGGNKLVSGNGKFALGFFQMAGGNGSSSTAPKWYLGVWFNTVSKFTPAWVANRENPLADGGASWQLAISGDGNSSSRTAPTTTP</sequence>
<evidence type="ECO:0000259" key="7">
    <source>
        <dbReference type="PROSITE" id="PS50927"/>
    </source>
</evidence>
<evidence type="ECO:0000256" key="3">
    <source>
        <dbReference type="ARBA" id="ARBA00023170"/>
    </source>
</evidence>
<dbReference type="GO" id="GO:0004674">
    <property type="term" value="F:protein serine/threonine kinase activity"/>
    <property type="evidence" value="ECO:0007669"/>
    <property type="project" value="UniProtKB-EC"/>
</dbReference>
<evidence type="ECO:0000256" key="2">
    <source>
        <dbReference type="ARBA" id="ARBA00012513"/>
    </source>
</evidence>
<evidence type="ECO:0000256" key="4">
    <source>
        <dbReference type="ARBA" id="ARBA00047899"/>
    </source>
</evidence>
<keyword evidence="6" id="KW-0732">Signal</keyword>
<dbReference type="Gene3D" id="2.90.10.10">
    <property type="entry name" value="Bulb-type lectin domain"/>
    <property type="match status" value="1"/>
</dbReference>
<evidence type="ECO:0000256" key="6">
    <source>
        <dbReference type="SAM" id="SignalP"/>
    </source>
</evidence>
<evidence type="ECO:0000256" key="1">
    <source>
        <dbReference type="ARBA" id="ARBA00004479"/>
    </source>
</evidence>
<comment type="catalytic activity">
    <reaction evidence="4">
        <text>L-threonyl-[protein] + ATP = O-phospho-L-threonyl-[protein] + ADP + H(+)</text>
        <dbReference type="Rhea" id="RHEA:46608"/>
        <dbReference type="Rhea" id="RHEA-COMP:11060"/>
        <dbReference type="Rhea" id="RHEA-COMP:11605"/>
        <dbReference type="ChEBI" id="CHEBI:15378"/>
        <dbReference type="ChEBI" id="CHEBI:30013"/>
        <dbReference type="ChEBI" id="CHEBI:30616"/>
        <dbReference type="ChEBI" id="CHEBI:61977"/>
        <dbReference type="ChEBI" id="CHEBI:456216"/>
        <dbReference type="EC" id="2.7.11.1"/>
    </reaction>
</comment>
<dbReference type="EMBL" id="CM000141">
    <property type="protein sequence ID" value="EEE61299.1"/>
    <property type="molecule type" value="Genomic_DNA"/>
</dbReference>
<dbReference type="InterPro" id="IPR001480">
    <property type="entry name" value="Bulb-type_lectin_dom"/>
</dbReference>
<protein>
    <recommendedName>
        <fullName evidence="2">non-specific serine/threonine protein kinase</fullName>
        <ecNumber evidence="2">2.7.11.1</ecNumber>
    </recommendedName>
</protein>
<dbReference type="PANTHER" id="PTHR32444:SF77">
    <property type="entry name" value="OS05G0163500 PROTEIN"/>
    <property type="match status" value="1"/>
</dbReference>
<feature type="signal peptide" evidence="6">
    <location>
        <begin position="1"/>
        <end position="22"/>
    </location>
</feature>
<evidence type="ECO:0000313" key="8">
    <source>
        <dbReference type="EMBL" id="EEE61299.1"/>
    </source>
</evidence>
<gene>
    <name evidence="8" type="ORF">OsJ_15388</name>
</gene>
<organism evidence="8">
    <name type="scientific">Oryza sativa subsp. japonica</name>
    <name type="common">Rice</name>
    <dbReference type="NCBI Taxonomy" id="39947"/>
    <lineage>
        <taxon>Eukaryota</taxon>
        <taxon>Viridiplantae</taxon>
        <taxon>Streptophyta</taxon>
        <taxon>Embryophyta</taxon>
        <taxon>Tracheophyta</taxon>
        <taxon>Spermatophyta</taxon>
        <taxon>Magnoliopsida</taxon>
        <taxon>Liliopsida</taxon>
        <taxon>Poales</taxon>
        <taxon>Poaceae</taxon>
        <taxon>BOP clade</taxon>
        <taxon>Oryzoideae</taxon>
        <taxon>Oryzeae</taxon>
        <taxon>Oryzinae</taxon>
        <taxon>Oryza</taxon>
        <taxon>Oryza sativa</taxon>
    </lineage>
</organism>
<evidence type="ECO:0000256" key="5">
    <source>
        <dbReference type="ARBA" id="ARBA00048679"/>
    </source>
</evidence>
<dbReference type="SUPFAM" id="SSF51110">
    <property type="entry name" value="alpha-D-mannose-specific plant lectins"/>
    <property type="match status" value="1"/>
</dbReference>